<dbReference type="InterPro" id="IPR000639">
    <property type="entry name" value="Epox_hydrolase-like"/>
</dbReference>
<comment type="caution">
    <text evidence="2">The sequence shown here is derived from an EMBL/GenBank/DDBJ whole genome shotgun (WGS) entry which is preliminary data.</text>
</comment>
<reference evidence="2 3" key="1">
    <citation type="submission" date="2018-12" db="EMBL/GenBank/DDBJ databases">
        <authorList>
            <person name="Lunina O.N."/>
            <person name="Grouzdev D.S."/>
            <person name="Gorlenko V.M."/>
            <person name="Savvichev A.S."/>
        </authorList>
    </citation>
    <scope>NUCLEOTIDE SEQUENCE [LARGE SCALE GENOMIC DNA]</scope>
    <source>
        <strain evidence="2 3">BrKhr-17</strain>
    </source>
</reference>
<protein>
    <submittedName>
        <fullName evidence="2">Alpha/beta hydrolase</fullName>
    </submittedName>
</protein>
<dbReference type="Gene3D" id="3.40.50.1820">
    <property type="entry name" value="alpha/beta hydrolase"/>
    <property type="match status" value="1"/>
</dbReference>
<dbReference type="RefSeq" id="WP_126385074.1">
    <property type="nucleotide sequence ID" value="NZ_RXYK01000016.1"/>
</dbReference>
<dbReference type="SUPFAM" id="SSF53474">
    <property type="entry name" value="alpha/beta-Hydrolases"/>
    <property type="match status" value="1"/>
</dbReference>
<dbReference type="PANTHER" id="PTHR43798:SF33">
    <property type="entry name" value="HYDROLASE, PUTATIVE (AFU_ORTHOLOGUE AFUA_2G14860)-RELATED"/>
    <property type="match status" value="1"/>
</dbReference>
<dbReference type="InterPro" id="IPR029058">
    <property type="entry name" value="AB_hydrolase_fold"/>
</dbReference>
<dbReference type="Pfam" id="PF00561">
    <property type="entry name" value="Abhydrolase_1"/>
    <property type="match status" value="1"/>
</dbReference>
<dbReference type="GO" id="GO:0016020">
    <property type="term" value="C:membrane"/>
    <property type="evidence" value="ECO:0007669"/>
    <property type="project" value="TreeGrafter"/>
</dbReference>
<sequence>MSSITHSAARTSKFSAYRDELLAKQASSNMADARRAEYELSLMENSHFVELNGVVHHYHDSGPRDAAETVVLIHGWDCWWMWWHHVIKNLNEAGCRTIAYDMRGHGWSDNDPANHYHIDFFAHDLEALVSALDLKKFHIAAFSFGPFVALDYARRNQEKILSMTFFNFGFLENNDFVAEFAPNTINFVFNIMLRKLTWWLPAYMFARLVLAQNTVAQHDILIGFKSLGLCASEAIEQTTRHIASKKTTDSVPDMVRAMNVPILFVAGEGDSIMTAANAKKLQEITGKGRFVSVPKCGHLITLELPETASELILEHLASCSRVQG</sequence>
<dbReference type="InterPro" id="IPR050266">
    <property type="entry name" value="AB_hydrolase_sf"/>
</dbReference>
<feature type="domain" description="AB hydrolase-1" evidence="1">
    <location>
        <begin position="69"/>
        <end position="303"/>
    </location>
</feature>
<dbReference type="PANTHER" id="PTHR43798">
    <property type="entry name" value="MONOACYLGLYCEROL LIPASE"/>
    <property type="match status" value="1"/>
</dbReference>
<dbReference type="InterPro" id="IPR000073">
    <property type="entry name" value="AB_hydrolase_1"/>
</dbReference>
<dbReference type="AlphaFoldDB" id="A0A432ATN4"/>
<evidence type="ECO:0000259" key="1">
    <source>
        <dbReference type="Pfam" id="PF00561"/>
    </source>
</evidence>
<keyword evidence="2" id="KW-0378">Hydrolase</keyword>
<gene>
    <name evidence="2" type="ORF">EKD02_08780</name>
</gene>
<proteinExistence type="predicted"/>
<dbReference type="GO" id="GO:0046464">
    <property type="term" value="P:acylglycerol catabolic process"/>
    <property type="evidence" value="ECO:0007669"/>
    <property type="project" value="TreeGrafter"/>
</dbReference>
<dbReference type="PRINTS" id="PR00412">
    <property type="entry name" value="EPOXHYDRLASE"/>
</dbReference>
<accession>A0A432ATN4</accession>
<dbReference type="EMBL" id="RXYK01000016">
    <property type="protein sequence ID" value="RTY35974.1"/>
    <property type="molecule type" value="Genomic_DNA"/>
</dbReference>
<dbReference type="Proteomes" id="UP000279908">
    <property type="component" value="Unassembled WGS sequence"/>
</dbReference>
<evidence type="ECO:0000313" key="3">
    <source>
        <dbReference type="Proteomes" id="UP000279908"/>
    </source>
</evidence>
<dbReference type="GO" id="GO:0047372">
    <property type="term" value="F:monoacylglycerol lipase activity"/>
    <property type="evidence" value="ECO:0007669"/>
    <property type="project" value="TreeGrafter"/>
</dbReference>
<evidence type="ECO:0000313" key="2">
    <source>
        <dbReference type="EMBL" id="RTY35974.1"/>
    </source>
</evidence>
<name>A0A432ATN4_CHLPH</name>
<organism evidence="2 3">
    <name type="scientific">Chlorobium phaeovibrioides</name>
    <dbReference type="NCBI Taxonomy" id="1094"/>
    <lineage>
        <taxon>Bacteria</taxon>
        <taxon>Pseudomonadati</taxon>
        <taxon>Chlorobiota</taxon>
        <taxon>Chlorobiia</taxon>
        <taxon>Chlorobiales</taxon>
        <taxon>Chlorobiaceae</taxon>
        <taxon>Chlorobium/Pelodictyon group</taxon>
        <taxon>Chlorobium</taxon>
    </lineage>
</organism>